<dbReference type="Pfam" id="PF14266">
    <property type="entry name" value="YceG_bac"/>
    <property type="match status" value="2"/>
</dbReference>
<dbReference type="InterPro" id="IPR025647">
    <property type="entry name" value="YceG_bac"/>
</dbReference>
<protein>
    <submittedName>
        <fullName evidence="2">YceG family protein</fullName>
    </submittedName>
</protein>
<gene>
    <name evidence="2" type="ORF">KPL37_00315</name>
</gene>
<accession>A0ABS6BPK8</accession>
<reference evidence="2 3" key="1">
    <citation type="submission" date="2021-06" db="EMBL/GenBank/DDBJ databases">
        <title>Clostridia strains as spoilage organisms.</title>
        <authorList>
            <person name="Wambui J."/>
            <person name="Stephan R."/>
            <person name="Stevens M.J.A."/>
        </authorList>
    </citation>
    <scope>NUCLEOTIDE SEQUENCE [LARGE SCALE GENOMIC DNA]</scope>
    <source>
        <strain evidence="2 3">DSM 14204</strain>
    </source>
</reference>
<evidence type="ECO:0000313" key="2">
    <source>
        <dbReference type="EMBL" id="MBU3158215.1"/>
    </source>
</evidence>
<organism evidence="2 3">
    <name type="scientific">Clostridium frigoris</name>
    <dbReference type="NCBI Taxonomy" id="205327"/>
    <lineage>
        <taxon>Bacteria</taxon>
        <taxon>Bacillati</taxon>
        <taxon>Bacillota</taxon>
        <taxon>Clostridia</taxon>
        <taxon>Eubacteriales</taxon>
        <taxon>Clostridiaceae</taxon>
        <taxon>Clostridium</taxon>
    </lineage>
</organism>
<proteinExistence type="predicted"/>
<dbReference type="Proteomes" id="UP000776252">
    <property type="component" value="Unassembled WGS sequence"/>
</dbReference>
<evidence type="ECO:0000313" key="3">
    <source>
        <dbReference type="Proteomes" id="UP000776252"/>
    </source>
</evidence>
<sequence>MEKNSLNNLEINSVNLDINEDIISSLKTEIYKRDRFKYNSNVVTVPNYFYRFIGIKNSEKDYYENLYRLDKELKKVGPSYIRFSEGLDKDISIRLQNVLNDIWIKVFSTEVIDVSLIINLISDNGFFPELKNKVLLRQIKNNLKGLIEYYIKSNEAIHNDDIKVIVNYIMHWLNTYSKELFENFDYTRTNPKIIFYGDISKAEVFYLILLSTLGCDILYFNPKNSGKFQEIDKFNSFSREIVYNFKAEIKPFPSMMEDRIKTTAFSAKEELDKTLYTDDSGFYRPWQFADYNVEAVTLNTTYEEIYIWIKEKANVREGFNVTGSTVVIPNIFSKICGVHENIDIYWKEINGVITQKFTKFYNELPIMDVVHLEYGKFDQIYPNNTFSKFNVTEMINSSWWKYKDLRSGLQRDMAEKIKELCLNPIIKNVEHEDLRDLQVDIFSVLINLDKAILELLQSFDYPEEVPKIVIYNNEQNGNLSFEDCIMLSFMDSLGIDIIIYNPSGYNDVENFIDPEQYDIHRLENVSFKLNFKKNVDKKKGFFKNLFSS</sequence>
<name>A0ABS6BPK8_9CLOT</name>
<dbReference type="RefSeq" id="WP_216145173.1">
    <property type="nucleotide sequence ID" value="NZ_JAHLDV010000001.1"/>
</dbReference>
<keyword evidence="3" id="KW-1185">Reference proteome</keyword>
<feature type="domain" description="Putative component of 'biosynthetic module'" evidence="1">
    <location>
        <begin position="20"/>
        <end position="276"/>
    </location>
</feature>
<feature type="domain" description="Putative component of 'biosynthetic module'" evidence="1">
    <location>
        <begin position="300"/>
        <end position="537"/>
    </location>
</feature>
<evidence type="ECO:0000259" key="1">
    <source>
        <dbReference type="Pfam" id="PF14266"/>
    </source>
</evidence>
<dbReference type="EMBL" id="JAHLDV010000001">
    <property type="protein sequence ID" value="MBU3158215.1"/>
    <property type="molecule type" value="Genomic_DNA"/>
</dbReference>
<comment type="caution">
    <text evidence="2">The sequence shown here is derived from an EMBL/GenBank/DDBJ whole genome shotgun (WGS) entry which is preliminary data.</text>
</comment>